<dbReference type="EMBL" id="JBHTGP010000003">
    <property type="protein sequence ID" value="MFD0684269.1"/>
    <property type="molecule type" value="Genomic_DNA"/>
</dbReference>
<evidence type="ECO:0000313" key="3">
    <source>
        <dbReference type="EMBL" id="MFD0684269.1"/>
    </source>
</evidence>
<name>A0ABW2XE22_9ACTN</name>
<dbReference type="Proteomes" id="UP001597063">
    <property type="component" value="Unassembled WGS sequence"/>
</dbReference>
<gene>
    <name evidence="3" type="ORF">ACFQZM_07165</name>
</gene>
<dbReference type="RefSeq" id="WP_378322268.1">
    <property type="nucleotide sequence ID" value="NZ_JBHTGP010000003.1"/>
</dbReference>
<evidence type="ECO:0008006" key="5">
    <source>
        <dbReference type="Google" id="ProtNLM"/>
    </source>
</evidence>
<proteinExistence type="predicted"/>
<keyword evidence="4" id="KW-1185">Reference proteome</keyword>
<organism evidence="3 4">
    <name type="scientific">Actinomadura fibrosa</name>
    <dbReference type="NCBI Taxonomy" id="111802"/>
    <lineage>
        <taxon>Bacteria</taxon>
        <taxon>Bacillati</taxon>
        <taxon>Actinomycetota</taxon>
        <taxon>Actinomycetes</taxon>
        <taxon>Streptosporangiales</taxon>
        <taxon>Thermomonosporaceae</taxon>
        <taxon>Actinomadura</taxon>
    </lineage>
</organism>
<sequence length="245" mass="24514">MPKREATQRPVMERIGPLAGPVRCARRALSALGAAVRRYALPIVFVLTGFLGGLGYALLAPTVYTATAYVLVVDDGAQGQDGPAAVSFAQAFGRLAPLPETLGYSSIPLPAVPPGTTRQHVQAVTSPDTPLIRLTGSGDGPADAAAFANAAADALVRYGTSHRADTGVRVALMSLATTPSAPSSPNLPLNVAVGTAAGVLLAGISAAALSGRRGRGQRDAGGRRGGTVPGPAVPGPAAEPAEVVS</sequence>
<evidence type="ECO:0000256" key="2">
    <source>
        <dbReference type="SAM" id="Phobius"/>
    </source>
</evidence>
<feature type="compositionally biased region" description="Low complexity" evidence="1">
    <location>
        <begin position="235"/>
        <end position="245"/>
    </location>
</feature>
<feature type="transmembrane region" description="Helical" evidence="2">
    <location>
        <begin position="189"/>
        <end position="209"/>
    </location>
</feature>
<feature type="region of interest" description="Disordered" evidence="1">
    <location>
        <begin position="211"/>
        <end position="245"/>
    </location>
</feature>
<comment type="caution">
    <text evidence="3">The sequence shown here is derived from an EMBL/GenBank/DDBJ whole genome shotgun (WGS) entry which is preliminary data.</text>
</comment>
<reference evidence="4" key="1">
    <citation type="journal article" date="2019" name="Int. J. Syst. Evol. Microbiol.">
        <title>The Global Catalogue of Microorganisms (GCM) 10K type strain sequencing project: providing services to taxonomists for standard genome sequencing and annotation.</title>
        <authorList>
            <consortium name="The Broad Institute Genomics Platform"/>
            <consortium name="The Broad Institute Genome Sequencing Center for Infectious Disease"/>
            <person name="Wu L."/>
            <person name="Ma J."/>
        </authorList>
    </citation>
    <scope>NUCLEOTIDE SEQUENCE [LARGE SCALE GENOMIC DNA]</scope>
    <source>
        <strain evidence="4">JCM 9371</strain>
    </source>
</reference>
<evidence type="ECO:0000313" key="4">
    <source>
        <dbReference type="Proteomes" id="UP001597063"/>
    </source>
</evidence>
<protein>
    <recommendedName>
        <fullName evidence="5">Lipopolysaccharide biosynthesis protein</fullName>
    </recommendedName>
</protein>
<keyword evidence="2" id="KW-1133">Transmembrane helix</keyword>
<keyword evidence="2" id="KW-0812">Transmembrane</keyword>
<keyword evidence="2" id="KW-0472">Membrane</keyword>
<feature type="transmembrane region" description="Helical" evidence="2">
    <location>
        <begin position="39"/>
        <end position="59"/>
    </location>
</feature>
<evidence type="ECO:0000256" key="1">
    <source>
        <dbReference type="SAM" id="MobiDB-lite"/>
    </source>
</evidence>
<accession>A0ABW2XE22</accession>